<dbReference type="AlphaFoldDB" id="A0A5B7JPK8"/>
<sequence>MSANKTFAPLIQLIRNKTSVITQRNQTAAEALNTRHTAPGTPAGRTTVPVVCLPSSREATNCLKESKSDTKTTKLSATF</sequence>
<dbReference type="Proteomes" id="UP000324222">
    <property type="component" value="Unassembled WGS sequence"/>
</dbReference>
<accession>A0A5B7JPK8</accession>
<evidence type="ECO:0000313" key="2">
    <source>
        <dbReference type="Proteomes" id="UP000324222"/>
    </source>
</evidence>
<comment type="caution">
    <text evidence="1">The sequence shown here is derived from an EMBL/GenBank/DDBJ whole genome shotgun (WGS) entry which is preliminary data.</text>
</comment>
<proteinExistence type="predicted"/>
<protein>
    <submittedName>
        <fullName evidence="1">Uncharacterized protein</fullName>
    </submittedName>
</protein>
<evidence type="ECO:0000313" key="1">
    <source>
        <dbReference type="EMBL" id="MPC94274.1"/>
    </source>
</evidence>
<name>A0A5B7JPK8_PORTR</name>
<reference evidence="1 2" key="1">
    <citation type="submission" date="2019-05" db="EMBL/GenBank/DDBJ databases">
        <title>Another draft genome of Portunus trituberculatus and its Hox gene families provides insights of decapod evolution.</title>
        <authorList>
            <person name="Jeong J.-H."/>
            <person name="Song I."/>
            <person name="Kim S."/>
            <person name="Choi T."/>
            <person name="Kim D."/>
            <person name="Ryu S."/>
            <person name="Kim W."/>
        </authorList>
    </citation>
    <scope>NUCLEOTIDE SEQUENCE [LARGE SCALE GENOMIC DNA]</scope>
    <source>
        <tissue evidence="1">Muscle</tissue>
    </source>
</reference>
<organism evidence="1 2">
    <name type="scientific">Portunus trituberculatus</name>
    <name type="common">Swimming crab</name>
    <name type="synonym">Neptunus trituberculatus</name>
    <dbReference type="NCBI Taxonomy" id="210409"/>
    <lineage>
        <taxon>Eukaryota</taxon>
        <taxon>Metazoa</taxon>
        <taxon>Ecdysozoa</taxon>
        <taxon>Arthropoda</taxon>
        <taxon>Crustacea</taxon>
        <taxon>Multicrustacea</taxon>
        <taxon>Malacostraca</taxon>
        <taxon>Eumalacostraca</taxon>
        <taxon>Eucarida</taxon>
        <taxon>Decapoda</taxon>
        <taxon>Pleocyemata</taxon>
        <taxon>Brachyura</taxon>
        <taxon>Eubrachyura</taxon>
        <taxon>Portunoidea</taxon>
        <taxon>Portunidae</taxon>
        <taxon>Portuninae</taxon>
        <taxon>Portunus</taxon>
    </lineage>
</organism>
<dbReference type="EMBL" id="VSRR010097896">
    <property type="protein sequence ID" value="MPC94274.1"/>
    <property type="molecule type" value="Genomic_DNA"/>
</dbReference>
<keyword evidence="2" id="KW-1185">Reference proteome</keyword>
<gene>
    <name evidence="1" type="ORF">E2C01_089436</name>
</gene>